<dbReference type="OrthoDB" id="5739852at2"/>
<evidence type="ECO:0000313" key="3">
    <source>
        <dbReference type="EMBL" id="SFP47900.1"/>
    </source>
</evidence>
<feature type="region of interest" description="Disordered" evidence="1">
    <location>
        <begin position="1"/>
        <end position="34"/>
    </location>
</feature>
<reference evidence="3 4" key="1">
    <citation type="submission" date="2016-10" db="EMBL/GenBank/DDBJ databases">
        <authorList>
            <person name="Varghese N."/>
            <person name="Submissions S."/>
        </authorList>
    </citation>
    <scope>NUCLEOTIDE SEQUENCE [LARGE SCALE GENOMIC DNA]</scope>
    <source>
        <strain evidence="3 4">DSM 1361</strain>
    </source>
</reference>
<name>A0A662ZJC7_9GAMM</name>
<keyword evidence="2" id="KW-0812">Transmembrane</keyword>
<gene>
    <name evidence="3" type="ORF">SAMN02910344_01496</name>
</gene>
<dbReference type="EMBL" id="FOXF01000027">
    <property type="protein sequence ID" value="SFP47900.1"/>
    <property type="molecule type" value="Genomic_DNA"/>
</dbReference>
<keyword evidence="4" id="KW-1185">Reference proteome</keyword>
<dbReference type="RefSeq" id="WP_093142471.1">
    <property type="nucleotide sequence ID" value="NZ_FOXF01000027.1"/>
</dbReference>
<evidence type="ECO:0000313" key="4">
    <source>
        <dbReference type="Proteomes" id="UP000243745"/>
    </source>
</evidence>
<feature type="transmembrane region" description="Helical" evidence="2">
    <location>
        <begin position="56"/>
        <end position="74"/>
    </location>
</feature>
<accession>A0A662ZJC7</accession>
<protein>
    <submittedName>
        <fullName evidence="3">Conserved protein HemX</fullName>
    </submittedName>
</protein>
<dbReference type="AlphaFoldDB" id="A0A662ZJC7"/>
<evidence type="ECO:0000256" key="2">
    <source>
        <dbReference type="SAM" id="Phobius"/>
    </source>
</evidence>
<organism evidence="3 4">
    <name type="scientific">Ruminobacter amylophilus</name>
    <dbReference type="NCBI Taxonomy" id="867"/>
    <lineage>
        <taxon>Bacteria</taxon>
        <taxon>Pseudomonadati</taxon>
        <taxon>Pseudomonadota</taxon>
        <taxon>Gammaproteobacteria</taxon>
        <taxon>Aeromonadales</taxon>
        <taxon>Succinivibrionaceae</taxon>
        <taxon>Ruminobacter</taxon>
    </lineage>
</organism>
<dbReference type="Proteomes" id="UP000243745">
    <property type="component" value="Unassembled WGS sequence"/>
</dbReference>
<feature type="compositionally biased region" description="Basic and acidic residues" evidence="1">
    <location>
        <begin position="1"/>
        <end position="12"/>
    </location>
</feature>
<dbReference type="PANTHER" id="PTHR38043:SF1">
    <property type="entry name" value="PROTEIN HEMX"/>
    <property type="match status" value="1"/>
</dbReference>
<keyword evidence="2" id="KW-0472">Membrane</keyword>
<sequence length="385" mass="42598">MSKEDMTEDLKVADNTTENEGVSEGAEASKTYENQNEGEFLESLERLQGKQRRNTVCIFVLAVMLFGFAGYELTRPEVKIPPQIDYSSDISNLKSSMSALDSSVKNIAGGLSTKLDSGALGSVNAQLSGIDNSFSAIQAEIAKINAKLGEEKTVNLSWAVFDAKYLLTLANRKVVIDRDYVTAISLLKEADTVIAGINDPRTRKIRESIASDLNVLGNIPSIDHEKTLLRINELIGNVSKMRIKGLKKVDLLESSEVSGNVDDWWGNLKASFSSFVNSFVVIKRKEVTDTALIAPDNEAFLRANLENYLLLAAKACFYREQELYTQYLTKAHELVEKYFDNTDPVVVNTLKGITETASEKIATEDVKYLNSTVEISNFINEFSGK</sequence>
<dbReference type="Pfam" id="PF04375">
    <property type="entry name" value="HemX"/>
    <property type="match status" value="1"/>
</dbReference>
<proteinExistence type="predicted"/>
<keyword evidence="2" id="KW-1133">Transmembrane helix</keyword>
<evidence type="ECO:0000256" key="1">
    <source>
        <dbReference type="SAM" id="MobiDB-lite"/>
    </source>
</evidence>
<dbReference type="InterPro" id="IPR007470">
    <property type="entry name" value="HemX"/>
</dbReference>
<dbReference type="PANTHER" id="PTHR38043">
    <property type="entry name" value="PROTEIN HEMX"/>
    <property type="match status" value="1"/>
</dbReference>